<dbReference type="GO" id="GO:0008270">
    <property type="term" value="F:zinc ion binding"/>
    <property type="evidence" value="ECO:0007669"/>
    <property type="project" value="UniProtKB-KW"/>
</dbReference>
<protein>
    <recommendedName>
        <fullName evidence="7">AN1-type domain-containing protein</fullName>
    </recommendedName>
</protein>
<accession>A0A381XC13</accession>
<dbReference type="SUPFAM" id="SSF57716">
    <property type="entry name" value="Glucocorticoid receptor-like (DNA-binding domain)"/>
    <property type="match status" value="1"/>
</dbReference>
<dbReference type="PROSITE" id="PS51036">
    <property type="entry name" value="ZF_A20"/>
    <property type="match status" value="1"/>
</dbReference>
<organism evidence="6">
    <name type="scientific">marine metagenome</name>
    <dbReference type="NCBI Taxonomy" id="408172"/>
    <lineage>
        <taxon>unclassified sequences</taxon>
        <taxon>metagenomes</taxon>
        <taxon>ecological metagenomes</taxon>
    </lineage>
</organism>
<dbReference type="InterPro" id="IPR002653">
    <property type="entry name" value="Znf_A20"/>
</dbReference>
<dbReference type="Gene3D" id="1.20.5.4770">
    <property type="match status" value="1"/>
</dbReference>
<dbReference type="PANTHER" id="PTHR10634">
    <property type="entry name" value="AN1-TYPE ZINC FINGER PROTEIN"/>
    <property type="match status" value="1"/>
</dbReference>
<dbReference type="InterPro" id="IPR000058">
    <property type="entry name" value="Znf_AN1"/>
</dbReference>
<gene>
    <name evidence="6" type="ORF">METZ01_LOCUS115112</name>
</gene>
<proteinExistence type="predicted"/>
<dbReference type="InterPro" id="IPR050652">
    <property type="entry name" value="AN1_A20_ZnFinger"/>
</dbReference>
<dbReference type="EMBL" id="UINC01014625">
    <property type="protein sequence ID" value="SVA62258.1"/>
    <property type="molecule type" value="Genomic_DNA"/>
</dbReference>
<sequence>MSTNKECEECEESKEYSNKNDNNFRLCKNGCGFYGSKDLDYYCSACSKKKSVKNEDKLNVNNNIINTNKNILDETTTKVVSNKKINKKRKRLRCNICRKRLALHTKFECPDCKTITCSIHRYHEEHNCPKINEILERKNKQLKNLLPTIIASKIEKI</sequence>
<evidence type="ECO:0000313" key="6">
    <source>
        <dbReference type="EMBL" id="SVA62258.1"/>
    </source>
</evidence>
<evidence type="ECO:0000259" key="5">
    <source>
        <dbReference type="PROSITE" id="PS51039"/>
    </source>
</evidence>
<dbReference type="Pfam" id="PF01754">
    <property type="entry name" value="zf-A20"/>
    <property type="match status" value="1"/>
</dbReference>
<evidence type="ECO:0000256" key="3">
    <source>
        <dbReference type="ARBA" id="ARBA00022833"/>
    </source>
</evidence>
<evidence type="ECO:0000259" key="4">
    <source>
        <dbReference type="PROSITE" id="PS51036"/>
    </source>
</evidence>
<dbReference type="GO" id="GO:0003677">
    <property type="term" value="F:DNA binding"/>
    <property type="evidence" value="ECO:0007669"/>
    <property type="project" value="InterPro"/>
</dbReference>
<keyword evidence="1" id="KW-0479">Metal-binding</keyword>
<evidence type="ECO:0000256" key="2">
    <source>
        <dbReference type="ARBA" id="ARBA00022771"/>
    </source>
</evidence>
<evidence type="ECO:0000256" key="1">
    <source>
        <dbReference type="ARBA" id="ARBA00022723"/>
    </source>
</evidence>
<feature type="domain" description="AN1-type" evidence="5">
    <location>
        <begin position="88"/>
        <end position="136"/>
    </location>
</feature>
<dbReference type="InterPro" id="IPR035896">
    <property type="entry name" value="AN1-like_Znf"/>
</dbReference>
<evidence type="ECO:0008006" key="7">
    <source>
        <dbReference type="Google" id="ProtNLM"/>
    </source>
</evidence>
<feature type="domain" description="A20-type" evidence="4">
    <location>
        <begin position="21"/>
        <end position="55"/>
    </location>
</feature>
<keyword evidence="3" id="KW-0862">Zinc</keyword>
<dbReference type="SUPFAM" id="SSF118310">
    <property type="entry name" value="AN1-like Zinc finger"/>
    <property type="match status" value="1"/>
</dbReference>
<name>A0A381XC13_9ZZZZ</name>
<dbReference type="PANTHER" id="PTHR10634:SF149">
    <property type="entry name" value="AN1-TYPE DOMAIN-CONTAINING PROTEIN-RELATED"/>
    <property type="match status" value="1"/>
</dbReference>
<dbReference type="SMART" id="SM00154">
    <property type="entry name" value="ZnF_AN1"/>
    <property type="match status" value="1"/>
</dbReference>
<dbReference type="AlphaFoldDB" id="A0A381XC13"/>
<keyword evidence="2" id="KW-0863">Zinc-finger</keyword>
<dbReference type="Gene3D" id="4.10.1110.10">
    <property type="entry name" value="AN1-like Zinc finger"/>
    <property type="match status" value="1"/>
</dbReference>
<reference evidence="6" key="1">
    <citation type="submission" date="2018-05" db="EMBL/GenBank/DDBJ databases">
        <authorList>
            <person name="Lanie J.A."/>
            <person name="Ng W.-L."/>
            <person name="Kazmierczak K.M."/>
            <person name="Andrzejewski T.M."/>
            <person name="Davidsen T.M."/>
            <person name="Wayne K.J."/>
            <person name="Tettelin H."/>
            <person name="Glass J.I."/>
            <person name="Rusch D."/>
            <person name="Podicherti R."/>
            <person name="Tsui H.-C.T."/>
            <person name="Winkler M.E."/>
        </authorList>
    </citation>
    <scope>NUCLEOTIDE SEQUENCE</scope>
</reference>
<dbReference type="PROSITE" id="PS51039">
    <property type="entry name" value="ZF_AN1"/>
    <property type="match status" value="1"/>
</dbReference>